<dbReference type="AlphaFoldDB" id="A0A5S3USL5"/>
<dbReference type="Proteomes" id="UP000305729">
    <property type="component" value="Chromosome 2"/>
</dbReference>
<dbReference type="PANTHER" id="PTHR46825:SF9">
    <property type="entry name" value="BETA-LACTAMASE-RELATED DOMAIN-CONTAINING PROTEIN"/>
    <property type="match status" value="1"/>
</dbReference>
<feature type="domain" description="Beta-lactamase-related" evidence="1">
    <location>
        <begin position="82"/>
        <end position="406"/>
    </location>
</feature>
<dbReference type="InterPro" id="IPR012338">
    <property type="entry name" value="Beta-lactam/transpept-like"/>
</dbReference>
<organism evidence="2 3">
    <name type="scientific">Pseudoalteromonas rubra</name>
    <dbReference type="NCBI Taxonomy" id="43658"/>
    <lineage>
        <taxon>Bacteria</taxon>
        <taxon>Pseudomonadati</taxon>
        <taxon>Pseudomonadota</taxon>
        <taxon>Gammaproteobacteria</taxon>
        <taxon>Alteromonadales</taxon>
        <taxon>Pseudoalteromonadaceae</taxon>
        <taxon>Pseudoalteromonas</taxon>
    </lineage>
</organism>
<dbReference type="Gene3D" id="3.40.710.10">
    <property type="entry name" value="DD-peptidase/beta-lactamase superfamily"/>
    <property type="match status" value="1"/>
</dbReference>
<dbReference type="PANTHER" id="PTHR46825">
    <property type="entry name" value="D-ALANYL-D-ALANINE-CARBOXYPEPTIDASE/ENDOPEPTIDASE AMPH"/>
    <property type="match status" value="1"/>
</dbReference>
<gene>
    <name evidence="2" type="ORF">CWC22_020900</name>
</gene>
<dbReference type="Pfam" id="PF00144">
    <property type="entry name" value="Beta-lactamase"/>
    <property type="match status" value="1"/>
</dbReference>
<proteinExistence type="predicted"/>
<accession>A0A5S3USL5</accession>
<name>A0A5S3USL5_9GAMM</name>
<evidence type="ECO:0000313" key="2">
    <source>
        <dbReference type="EMBL" id="QPB85474.1"/>
    </source>
</evidence>
<reference evidence="2 3" key="1">
    <citation type="submission" date="2019-10" db="EMBL/GenBank/DDBJ databases">
        <title>Pseudoalteromonas rubra S4059.</title>
        <authorList>
            <person name="Paulsen S."/>
            <person name="Wang X."/>
        </authorList>
    </citation>
    <scope>NUCLEOTIDE SEQUENCE [LARGE SCALE GENOMIC DNA]</scope>
    <source>
        <strain evidence="2 3">S4059</strain>
    </source>
</reference>
<evidence type="ECO:0000313" key="3">
    <source>
        <dbReference type="Proteomes" id="UP000305729"/>
    </source>
</evidence>
<dbReference type="InterPro" id="IPR001466">
    <property type="entry name" value="Beta-lactam-related"/>
</dbReference>
<sequence length="431" mass="47516">MYYPVYVFVTKFKVVCTNITAQEAIQVDIKKLQIGVWLVFFLLLVSGCSRGQPAEPVKVEDSGSDLQQYVDHLLVGLVSDFIPGVSVYVETPNGGYAASAGYADLDTLSTMTGESRIPNGSAGKKLVGLLAAILDDKQLLSLDEPVLPWVPEDMAGRIQHLEFMTLRQLLNHSAGIVEYNDVGELDFIRAQLADKVHRKGNRFALQFVLDQSPYFEPGEGFAYSNSGYVLAGMVIENKLKQPLGRLLHEHVLEPLGLTETFVKGHDSAADDVASGYFFNMDEPDFVLPYRQRYNTKQLIVNTALADAPIAASARDMAKLLKAIIVKVQPVNERIYRNMVGEESLHTARWLPSFMDGALYYGLGVMVEKHEDGVLYHHGGNEFGYITQSVYLAEQDVAIGLIANCGAQDECDEPVIALTQALIARFTANNSD</sequence>
<dbReference type="EMBL" id="CP045430">
    <property type="protein sequence ID" value="QPB85474.1"/>
    <property type="molecule type" value="Genomic_DNA"/>
</dbReference>
<dbReference type="InterPro" id="IPR050491">
    <property type="entry name" value="AmpC-like"/>
</dbReference>
<dbReference type="STRING" id="43658.AT705_20425"/>
<dbReference type="SUPFAM" id="SSF56601">
    <property type="entry name" value="beta-lactamase/transpeptidase-like"/>
    <property type="match status" value="1"/>
</dbReference>
<protein>
    <submittedName>
        <fullName evidence="2">Serine hydrolase</fullName>
    </submittedName>
</protein>
<keyword evidence="2" id="KW-0378">Hydrolase</keyword>
<dbReference type="GO" id="GO:0016787">
    <property type="term" value="F:hydrolase activity"/>
    <property type="evidence" value="ECO:0007669"/>
    <property type="project" value="UniProtKB-KW"/>
</dbReference>
<evidence type="ECO:0000259" key="1">
    <source>
        <dbReference type="Pfam" id="PF00144"/>
    </source>
</evidence>